<dbReference type="SUPFAM" id="SSF56219">
    <property type="entry name" value="DNase I-like"/>
    <property type="match status" value="1"/>
</dbReference>
<dbReference type="Gene3D" id="3.60.10.10">
    <property type="entry name" value="Endonuclease/exonuclease/phosphatase"/>
    <property type="match status" value="1"/>
</dbReference>
<evidence type="ECO:0000313" key="2">
    <source>
        <dbReference type="Proteomes" id="UP001396334"/>
    </source>
</evidence>
<dbReference type="Proteomes" id="UP001396334">
    <property type="component" value="Unassembled WGS sequence"/>
</dbReference>
<evidence type="ECO:0000313" key="1">
    <source>
        <dbReference type="EMBL" id="KAK9028218.1"/>
    </source>
</evidence>
<proteinExistence type="predicted"/>
<organism evidence="1 2">
    <name type="scientific">Hibiscus sabdariffa</name>
    <name type="common">roselle</name>
    <dbReference type="NCBI Taxonomy" id="183260"/>
    <lineage>
        <taxon>Eukaryota</taxon>
        <taxon>Viridiplantae</taxon>
        <taxon>Streptophyta</taxon>
        <taxon>Embryophyta</taxon>
        <taxon>Tracheophyta</taxon>
        <taxon>Spermatophyta</taxon>
        <taxon>Magnoliopsida</taxon>
        <taxon>eudicotyledons</taxon>
        <taxon>Gunneridae</taxon>
        <taxon>Pentapetalae</taxon>
        <taxon>rosids</taxon>
        <taxon>malvids</taxon>
        <taxon>Malvales</taxon>
        <taxon>Malvaceae</taxon>
        <taxon>Malvoideae</taxon>
        <taxon>Hibiscus</taxon>
    </lineage>
</organism>
<sequence length="102" mass="12159">MFIYGPPYKEEKNKFWEALSSLKCNSQRKWYIIGEYNIEARQDEKVGRAPCDFSQAKWFLDFIDREFLLELPIKGGSFTWSNLRSEENTILEKLDRIIVSLE</sequence>
<protein>
    <submittedName>
        <fullName evidence="1">Uncharacterized protein</fullName>
    </submittedName>
</protein>
<dbReference type="EMBL" id="JBBPBN010000012">
    <property type="protein sequence ID" value="KAK9028218.1"/>
    <property type="molecule type" value="Genomic_DNA"/>
</dbReference>
<comment type="caution">
    <text evidence="1">The sequence shown here is derived from an EMBL/GenBank/DDBJ whole genome shotgun (WGS) entry which is preliminary data.</text>
</comment>
<reference evidence="1 2" key="1">
    <citation type="journal article" date="2024" name="G3 (Bethesda)">
        <title>Genome assembly of Hibiscus sabdariffa L. provides insights into metabolisms of medicinal natural products.</title>
        <authorList>
            <person name="Kim T."/>
        </authorList>
    </citation>
    <scope>NUCLEOTIDE SEQUENCE [LARGE SCALE GENOMIC DNA]</scope>
    <source>
        <strain evidence="1">TK-2024</strain>
        <tissue evidence="1">Old leaves</tissue>
    </source>
</reference>
<keyword evidence="2" id="KW-1185">Reference proteome</keyword>
<dbReference type="InterPro" id="IPR036691">
    <property type="entry name" value="Endo/exonu/phosph_ase_sf"/>
</dbReference>
<name>A0ABR2SSI6_9ROSI</name>
<gene>
    <name evidence="1" type="ORF">V6N11_068028</name>
</gene>
<accession>A0ABR2SSI6</accession>